<dbReference type="EMBL" id="CP047591">
    <property type="protein sequence ID" value="QHI71950.1"/>
    <property type="molecule type" value="Genomic_DNA"/>
</dbReference>
<dbReference type="PANTHER" id="PTHR11228">
    <property type="entry name" value="RADICAL SAM DOMAIN PROTEIN"/>
    <property type="match status" value="1"/>
</dbReference>
<dbReference type="Gene3D" id="3.20.20.70">
    <property type="entry name" value="Aldolase class I"/>
    <property type="match status" value="1"/>
</dbReference>
<proteinExistence type="predicted"/>
<accession>A0A6P1MBE6</accession>
<evidence type="ECO:0000256" key="6">
    <source>
        <dbReference type="ARBA" id="ARBA00023014"/>
    </source>
</evidence>
<dbReference type="SFLD" id="SFLDG01387">
    <property type="entry name" value="BtrN-like_SPASM_domain_contain"/>
    <property type="match status" value="1"/>
</dbReference>
<dbReference type="PANTHER" id="PTHR11228:SF7">
    <property type="entry name" value="PQQA PEPTIDE CYCLASE"/>
    <property type="match status" value="1"/>
</dbReference>
<dbReference type="Proteomes" id="UP000463883">
    <property type="component" value="Chromosome"/>
</dbReference>
<comment type="cofactor">
    <cofactor evidence="1">
        <name>[4Fe-4S] cluster</name>
        <dbReference type="ChEBI" id="CHEBI:49883"/>
    </cofactor>
</comment>
<evidence type="ECO:0000256" key="3">
    <source>
        <dbReference type="ARBA" id="ARBA00022691"/>
    </source>
</evidence>
<dbReference type="InterPro" id="IPR007197">
    <property type="entry name" value="rSAM"/>
</dbReference>
<dbReference type="GO" id="GO:0003824">
    <property type="term" value="F:catalytic activity"/>
    <property type="evidence" value="ECO:0007669"/>
    <property type="project" value="InterPro"/>
</dbReference>
<dbReference type="Pfam" id="PF13186">
    <property type="entry name" value="SPASM"/>
    <property type="match status" value="1"/>
</dbReference>
<keyword evidence="4" id="KW-0479">Metal-binding</keyword>
<reference evidence="8 9" key="1">
    <citation type="submission" date="2020-01" db="EMBL/GenBank/DDBJ databases">
        <title>Genomic analysis of Aminipila sp. CBA3637.</title>
        <authorList>
            <person name="Kim Y.B."/>
            <person name="Roh S.W."/>
        </authorList>
    </citation>
    <scope>NUCLEOTIDE SEQUENCE [LARGE SCALE GENOMIC DNA]</scope>
    <source>
        <strain evidence="8 9">CBA3637</strain>
    </source>
</reference>
<dbReference type="InterPro" id="IPR050377">
    <property type="entry name" value="Radical_SAM_PqqE_MftC-like"/>
</dbReference>
<dbReference type="PROSITE" id="PS51918">
    <property type="entry name" value="RADICAL_SAM"/>
    <property type="match status" value="1"/>
</dbReference>
<dbReference type="GO" id="GO:0046872">
    <property type="term" value="F:metal ion binding"/>
    <property type="evidence" value="ECO:0007669"/>
    <property type="project" value="UniProtKB-KW"/>
</dbReference>
<dbReference type="GO" id="GO:0051536">
    <property type="term" value="F:iron-sulfur cluster binding"/>
    <property type="evidence" value="ECO:0007669"/>
    <property type="project" value="UniProtKB-KW"/>
</dbReference>
<dbReference type="CDD" id="cd01335">
    <property type="entry name" value="Radical_SAM"/>
    <property type="match status" value="1"/>
</dbReference>
<keyword evidence="5" id="KW-0408">Iron</keyword>
<keyword evidence="6" id="KW-0411">Iron-sulfur</keyword>
<keyword evidence="3" id="KW-0949">S-adenosyl-L-methionine</keyword>
<evidence type="ECO:0000256" key="4">
    <source>
        <dbReference type="ARBA" id="ARBA00022723"/>
    </source>
</evidence>
<keyword evidence="9" id="KW-1185">Reference proteome</keyword>
<dbReference type="SUPFAM" id="SSF102114">
    <property type="entry name" value="Radical SAM enzymes"/>
    <property type="match status" value="1"/>
</dbReference>
<dbReference type="AlphaFoldDB" id="A0A6P1MBE6"/>
<dbReference type="InterPro" id="IPR023885">
    <property type="entry name" value="4Fe4S-binding_SPASM_dom"/>
</dbReference>
<feature type="domain" description="Radical SAM core" evidence="7">
    <location>
        <begin position="21"/>
        <end position="244"/>
    </location>
</feature>
<dbReference type="Pfam" id="PF04055">
    <property type="entry name" value="Radical_SAM"/>
    <property type="match status" value="1"/>
</dbReference>
<evidence type="ECO:0000256" key="2">
    <source>
        <dbReference type="ARBA" id="ARBA00022485"/>
    </source>
</evidence>
<dbReference type="RefSeq" id="WP_162361720.1">
    <property type="nucleotide sequence ID" value="NZ_CP047591.1"/>
</dbReference>
<dbReference type="KEGG" id="amic:Ami3637_05690"/>
<gene>
    <name evidence="8" type="ORF">Ami3637_05690</name>
</gene>
<dbReference type="InterPro" id="IPR034391">
    <property type="entry name" value="AdoMet-like_SPASM_containing"/>
</dbReference>
<keyword evidence="2" id="KW-0004">4Fe-4S</keyword>
<evidence type="ECO:0000313" key="8">
    <source>
        <dbReference type="EMBL" id="QHI71950.1"/>
    </source>
</evidence>
<name>A0A6P1MBE6_9FIRM</name>
<evidence type="ECO:0000313" key="9">
    <source>
        <dbReference type="Proteomes" id="UP000463883"/>
    </source>
</evidence>
<dbReference type="InterPro" id="IPR013785">
    <property type="entry name" value="Aldolase_TIM"/>
</dbReference>
<dbReference type="SFLD" id="SFLDS00029">
    <property type="entry name" value="Radical_SAM"/>
    <property type="match status" value="1"/>
</dbReference>
<sequence length="332" mass="38227">MAEIKTSAGQERKILSDLVPLAVPFSVYAFVTNFCNFKCIYCGHSLGTEKMKEEYNFIHEQMTLETFKEIVDQLCHFGQKIKLFSLTGHGEPLLNQQLPQMIAYAKKKQVAERIEIISNGSLLTNQLSDKLIEAGLDCIRISLQGLNSKKYKEICGYNLDFQQYLNQLSYFYKRKGNCQLFVKIMDVALEENEENVFYEMFDNICDRMFIEQCRPVYSGVQLTEHMEVTADRYGQIHLPREVCPLCFFMLGILPNGDVKPCDSVYTPVLLGNIFKNNLQEMWNGGKLKDFQIMQLQKKRCDIKYCNVCCAPDDVSQPEDALDEKAENILGRL</sequence>
<organism evidence="8 9">
    <name type="scientific">Aminipila terrae</name>
    <dbReference type="NCBI Taxonomy" id="2697030"/>
    <lineage>
        <taxon>Bacteria</taxon>
        <taxon>Bacillati</taxon>
        <taxon>Bacillota</taxon>
        <taxon>Clostridia</taxon>
        <taxon>Peptostreptococcales</taxon>
        <taxon>Anaerovoracaceae</taxon>
        <taxon>Aminipila</taxon>
    </lineage>
</organism>
<dbReference type="InterPro" id="IPR058240">
    <property type="entry name" value="rSAM_sf"/>
</dbReference>
<evidence type="ECO:0000259" key="7">
    <source>
        <dbReference type="PROSITE" id="PS51918"/>
    </source>
</evidence>
<evidence type="ECO:0000256" key="1">
    <source>
        <dbReference type="ARBA" id="ARBA00001966"/>
    </source>
</evidence>
<evidence type="ECO:0000256" key="5">
    <source>
        <dbReference type="ARBA" id="ARBA00023004"/>
    </source>
</evidence>
<protein>
    <submittedName>
        <fullName evidence="8">Radical SAM protein</fullName>
    </submittedName>
</protein>
<dbReference type="SFLD" id="SFLDG01067">
    <property type="entry name" value="SPASM/twitch_domain_containing"/>
    <property type="match status" value="1"/>
</dbReference>